<dbReference type="OrthoDB" id="2961863at2759"/>
<dbReference type="EMBL" id="JH795860">
    <property type="protein sequence ID" value="EJU03348.1"/>
    <property type="molecule type" value="Genomic_DNA"/>
</dbReference>
<accession>M5GEK7</accession>
<dbReference type="Pfam" id="PF09471">
    <property type="entry name" value="Peptidase_M64"/>
    <property type="match status" value="1"/>
</dbReference>
<evidence type="ECO:0000313" key="2">
    <source>
        <dbReference type="EMBL" id="EJU03348.1"/>
    </source>
</evidence>
<protein>
    <recommendedName>
        <fullName evidence="4">IgA peptidase M64</fullName>
    </recommendedName>
</protein>
<reference evidence="2 3" key="1">
    <citation type="journal article" date="2012" name="Science">
        <title>The Paleozoic origin of enzymatic lignin decomposition reconstructed from 31 fungal genomes.</title>
        <authorList>
            <person name="Floudas D."/>
            <person name="Binder M."/>
            <person name="Riley R."/>
            <person name="Barry K."/>
            <person name="Blanchette R.A."/>
            <person name="Henrissat B."/>
            <person name="Martinez A.T."/>
            <person name="Otillar R."/>
            <person name="Spatafora J.W."/>
            <person name="Yadav J.S."/>
            <person name="Aerts A."/>
            <person name="Benoit I."/>
            <person name="Boyd A."/>
            <person name="Carlson A."/>
            <person name="Copeland A."/>
            <person name="Coutinho P.M."/>
            <person name="de Vries R.P."/>
            <person name="Ferreira P."/>
            <person name="Findley K."/>
            <person name="Foster B."/>
            <person name="Gaskell J."/>
            <person name="Glotzer D."/>
            <person name="Gorecki P."/>
            <person name="Heitman J."/>
            <person name="Hesse C."/>
            <person name="Hori C."/>
            <person name="Igarashi K."/>
            <person name="Jurgens J.A."/>
            <person name="Kallen N."/>
            <person name="Kersten P."/>
            <person name="Kohler A."/>
            <person name="Kuees U."/>
            <person name="Kumar T.K.A."/>
            <person name="Kuo A."/>
            <person name="LaButti K."/>
            <person name="Larrondo L.F."/>
            <person name="Lindquist E."/>
            <person name="Ling A."/>
            <person name="Lombard V."/>
            <person name="Lucas S."/>
            <person name="Lundell T."/>
            <person name="Martin R."/>
            <person name="McLaughlin D.J."/>
            <person name="Morgenstern I."/>
            <person name="Morin E."/>
            <person name="Murat C."/>
            <person name="Nagy L.G."/>
            <person name="Nolan M."/>
            <person name="Ohm R.A."/>
            <person name="Patyshakuliyeva A."/>
            <person name="Rokas A."/>
            <person name="Ruiz-Duenas F.J."/>
            <person name="Sabat G."/>
            <person name="Salamov A."/>
            <person name="Samejima M."/>
            <person name="Schmutz J."/>
            <person name="Slot J.C."/>
            <person name="St John F."/>
            <person name="Stenlid J."/>
            <person name="Sun H."/>
            <person name="Sun S."/>
            <person name="Syed K."/>
            <person name="Tsang A."/>
            <person name="Wiebenga A."/>
            <person name="Young D."/>
            <person name="Pisabarro A."/>
            <person name="Eastwood D.C."/>
            <person name="Martin F."/>
            <person name="Cullen D."/>
            <person name="Grigoriev I.V."/>
            <person name="Hibbett D.S."/>
        </authorList>
    </citation>
    <scope>NUCLEOTIDE SEQUENCE [LARGE SCALE GENOMIC DNA]</scope>
    <source>
        <strain evidence="2 3">DJM-731 SS1</strain>
    </source>
</reference>
<evidence type="ECO:0000256" key="1">
    <source>
        <dbReference type="SAM" id="MobiDB-lite"/>
    </source>
</evidence>
<dbReference type="InterPro" id="IPR019026">
    <property type="entry name" value="Peptidase_M64_IgA"/>
</dbReference>
<dbReference type="Gene3D" id="3.40.390.10">
    <property type="entry name" value="Collagenase (Catalytic Domain)"/>
    <property type="match status" value="1"/>
</dbReference>
<feature type="region of interest" description="Disordered" evidence="1">
    <location>
        <begin position="44"/>
        <end position="65"/>
    </location>
</feature>
<dbReference type="GeneID" id="63691389"/>
<evidence type="ECO:0008006" key="4">
    <source>
        <dbReference type="Google" id="ProtNLM"/>
    </source>
</evidence>
<dbReference type="RefSeq" id="XP_040630242.1">
    <property type="nucleotide sequence ID" value="XM_040776327.1"/>
</dbReference>
<dbReference type="OMA" id="ANDTHEL"/>
<keyword evidence="3" id="KW-1185">Reference proteome</keyword>
<dbReference type="HOGENOM" id="CLU_030040_0_0_1"/>
<sequence>MHKDIVTVWAIDYQAAWEAAQQECMSAFGGSPDFAGEQQIVFPVPTSTTSSPRAPRLDVRPLQTSGPSENRVNLLFLSDGYTVSEENKFFADAQTLVDAVGVREEEAFGSVKGLVNWWAGFVPSRESGVGTSGMPKDTIFGLYRPGTELRGLYYAYPEVARAACRSMGRQCDYPILLGNSPYYGGLGGEFTTITSSFVNGPLVLRHELGHSIIDVGEEYDGGGYFGVNAAPSFVNLSWAHWLSVPERIRAELNALPLLDYAWTMLNSTTPWSTTFTTTGLFPRALLRFSLSGVPRVSDLIVRLDGHSLPWLPKPDIGMDRWFYDIPNIGGPSGLAAGDHLLEFALTYVGQEGEAQLCNVELFEYGNEDEFNTSEGFIGAFPTYSDEPPYDLIGKPKHWNVTSYRPTNEGCLMRQVTTSNFCSVCKEELWMRLLARVDLIDDVIVTCTPKLARRISLEVAPVPGLEIKWSKDGEYVPEFEGMRTVELSKGHSLGVWDVNVTLRTPEIRRDEHGYTEATRRVVITTPCPLDRR</sequence>
<dbReference type="AlphaFoldDB" id="M5GEK7"/>
<gene>
    <name evidence="2" type="ORF">DACRYDRAFT_78262</name>
</gene>
<name>M5GEK7_DACPD</name>
<dbReference type="Proteomes" id="UP000030653">
    <property type="component" value="Unassembled WGS sequence"/>
</dbReference>
<organism evidence="2 3">
    <name type="scientific">Dacryopinax primogenitus (strain DJM 731)</name>
    <name type="common">Brown rot fungus</name>
    <dbReference type="NCBI Taxonomy" id="1858805"/>
    <lineage>
        <taxon>Eukaryota</taxon>
        <taxon>Fungi</taxon>
        <taxon>Dikarya</taxon>
        <taxon>Basidiomycota</taxon>
        <taxon>Agaricomycotina</taxon>
        <taxon>Dacrymycetes</taxon>
        <taxon>Dacrymycetales</taxon>
        <taxon>Dacrymycetaceae</taxon>
        <taxon>Dacryopinax</taxon>
    </lineage>
</organism>
<evidence type="ECO:0000313" key="3">
    <source>
        <dbReference type="Proteomes" id="UP000030653"/>
    </source>
</evidence>
<dbReference type="GO" id="GO:0008237">
    <property type="term" value="F:metallopeptidase activity"/>
    <property type="evidence" value="ECO:0007669"/>
    <property type="project" value="InterPro"/>
</dbReference>
<proteinExistence type="predicted"/>
<dbReference type="InterPro" id="IPR024079">
    <property type="entry name" value="MetalloPept_cat_dom_sf"/>
</dbReference>